<protein>
    <submittedName>
        <fullName evidence="1">ATPase inhibitor</fullName>
    </submittedName>
</protein>
<dbReference type="EMBL" id="CM000781">
    <property type="protein sequence ID" value="AQK71520.1"/>
    <property type="molecule type" value="Genomic_DNA"/>
</dbReference>
<proteinExistence type="predicted"/>
<gene>
    <name evidence="1" type="ORF">ZEAMMB73_Zm00001d016705</name>
</gene>
<evidence type="ECO:0000313" key="1">
    <source>
        <dbReference type="EMBL" id="AQK71520.1"/>
    </source>
</evidence>
<sequence length="37" mass="3983">MQIDAVVLGTTLHGEERLLSFATLLVVSCVIPSLSRL</sequence>
<accession>A0A1D6H9Y8</accession>
<name>A0A1D6H9Y8_MAIZE</name>
<dbReference type="AlphaFoldDB" id="A0A1D6H9Y8"/>
<reference evidence="1" key="1">
    <citation type="submission" date="2015-12" db="EMBL/GenBank/DDBJ databases">
        <title>Update maize B73 reference genome by single molecule sequencing technologies.</title>
        <authorList>
            <consortium name="Maize Genome Sequencing Project"/>
            <person name="Ware D."/>
        </authorList>
    </citation>
    <scope>NUCLEOTIDE SEQUENCE</scope>
    <source>
        <tissue evidence="1">Seedling</tissue>
    </source>
</reference>
<organism evidence="1">
    <name type="scientific">Zea mays</name>
    <name type="common">Maize</name>
    <dbReference type="NCBI Taxonomy" id="4577"/>
    <lineage>
        <taxon>Eukaryota</taxon>
        <taxon>Viridiplantae</taxon>
        <taxon>Streptophyta</taxon>
        <taxon>Embryophyta</taxon>
        <taxon>Tracheophyta</taxon>
        <taxon>Spermatophyta</taxon>
        <taxon>Magnoliopsida</taxon>
        <taxon>Liliopsida</taxon>
        <taxon>Poales</taxon>
        <taxon>Poaceae</taxon>
        <taxon>PACMAD clade</taxon>
        <taxon>Panicoideae</taxon>
        <taxon>Andropogonodae</taxon>
        <taxon>Andropogoneae</taxon>
        <taxon>Tripsacinae</taxon>
        <taxon>Zea</taxon>
    </lineage>
</organism>